<dbReference type="PANTHER" id="PTHR34706:SF2">
    <property type="entry name" value="RFEF"/>
    <property type="match status" value="1"/>
</dbReference>
<dbReference type="PANTHER" id="PTHR34706">
    <property type="entry name" value="SLR1338 PROTEIN"/>
    <property type="match status" value="1"/>
</dbReference>
<dbReference type="EMBL" id="VXIT01000035">
    <property type="protein sequence ID" value="KAA6406379.1"/>
    <property type="molecule type" value="Genomic_DNA"/>
</dbReference>
<reference evidence="1 2" key="1">
    <citation type="submission" date="2019-09" db="EMBL/GenBank/DDBJ databases">
        <title>The hologenome of the rock-dwelling lichen Lasallia pustulata.</title>
        <authorList>
            <person name="Greshake Tzovaras B."/>
            <person name="Segers F."/>
            <person name="Bicker A."/>
            <person name="Dal Grande F."/>
            <person name="Otte J."/>
            <person name="Hankeln T."/>
            <person name="Schmitt I."/>
            <person name="Ebersberger I."/>
        </authorList>
    </citation>
    <scope>NUCLEOTIDE SEQUENCE [LARGE SCALE GENOMIC DNA]</scope>
    <source>
        <strain evidence="1">A1-1</strain>
    </source>
</reference>
<dbReference type="Proteomes" id="UP000324767">
    <property type="component" value="Unassembled WGS sequence"/>
</dbReference>
<gene>
    <name evidence="1" type="ORF">FRX48_09834</name>
</gene>
<protein>
    <submittedName>
        <fullName evidence="1">Uncharacterized protein</fullName>
    </submittedName>
</protein>
<sequence length="93" mass="10623">MVRTNRLEAFYPPQKLQAVLQRLNQTDFKALSQRWNMPLELAYDLATLALYDIVIFADDSGSMIFEEGGERINDLKVILGRVAEVATLFTKMV</sequence>
<name>A0A5M8PAQ7_9LECA</name>
<accession>A0A5M8PAQ7</accession>
<comment type="caution">
    <text evidence="1">The sequence shown here is derived from an EMBL/GenBank/DDBJ whole genome shotgun (WGS) entry which is preliminary data.</text>
</comment>
<proteinExistence type="predicted"/>
<dbReference type="AlphaFoldDB" id="A0A5M8PAQ7"/>
<evidence type="ECO:0000313" key="2">
    <source>
        <dbReference type="Proteomes" id="UP000324767"/>
    </source>
</evidence>
<organism evidence="1 2">
    <name type="scientific">Lasallia pustulata</name>
    <dbReference type="NCBI Taxonomy" id="136370"/>
    <lineage>
        <taxon>Eukaryota</taxon>
        <taxon>Fungi</taxon>
        <taxon>Dikarya</taxon>
        <taxon>Ascomycota</taxon>
        <taxon>Pezizomycotina</taxon>
        <taxon>Lecanoromycetes</taxon>
        <taxon>OSLEUM clade</taxon>
        <taxon>Umbilicariomycetidae</taxon>
        <taxon>Umbilicariales</taxon>
        <taxon>Umbilicariaceae</taxon>
        <taxon>Lasallia</taxon>
    </lineage>
</organism>
<evidence type="ECO:0000313" key="1">
    <source>
        <dbReference type="EMBL" id="KAA6406379.1"/>
    </source>
</evidence>
<dbReference type="OrthoDB" id="2142040at2759"/>